<dbReference type="SUPFAM" id="SSF48452">
    <property type="entry name" value="TPR-like"/>
    <property type="match status" value="1"/>
</dbReference>
<protein>
    <recommendedName>
        <fullName evidence="3">Pentatricopeptide repeat-containing protein</fullName>
    </recommendedName>
</protein>
<dbReference type="Proteomes" id="UP001527925">
    <property type="component" value="Unassembled WGS sequence"/>
</dbReference>
<dbReference type="InterPro" id="IPR011990">
    <property type="entry name" value="TPR-like_helical_dom_sf"/>
</dbReference>
<keyword evidence="2" id="KW-1185">Reference proteome</keyword>
<name>A0ABR4MZL1_9FUNG</name>
<reference evidence="1 2" key="1">
    <citation type="submission" date="2023-09" db="EMBL/GenBank/DDBJ databases">
        <title>Pangenome analysis of Batrachochytrium dendrobatidis and related Chytrids.</title>
        <authorList>
            <person name="Yacoub M.N."/>
            <person name="Stajich J.E."/>
            <person name="James T.Y."/>
        </authorList>
    </citation>
    <scope>NUCLEOTIDE SEQUENCE [LARGE SCALE GENOMIC DNA]</scope>
    <source>
        <strain evidence="1 2">JEL0888</strain>
    </source>
</reference>
<sequence length="461" mass="51188">MDSGEPDEVQPAVTMDGLPREAAEQLKKLQKELDKGRRVRAVEMFSRLDKMSAKATLRLLPRQVAKLMFSIVYTAHLDKEYSVERRLRLVKRVWQVAHERGGPISERLWRMYIDMHARTGDVEIVTRLLETMRIRGHDVTTVEMLLIESRAYFVAGREERGLQIWRTAQEKDRTARPYVHLLSTLILSGRPDRAVQLLEIALEEVPSFEAARGQIHSLCTQLAQRHDYAKVAKIARMLAGRAQLPQDFEWEQAAMQLMARKDFERALHILEAMRGMQLEAKAEHVDAEIVIRELMRQHTRLPELFSQSLALSPRLRLSSTASLVLVKVVGAVESGAQLDELLATHGILVRLGAAVSLESLLRGYVSFGGAESAGVVLGEIARRRIAVPQREVEAAVELVARQCGGETALAALEAVIGARMAVDGGRVPMAMCELGELEGALQPRAAAVLEALGCGGQAAQQ</sequence>
<proteinExistence type="predicted"/>
<dbReference type="Gene3D" id="1.25.40.10">
    <property type="entry name" value="Tetratricopeptide repeat domain"/>
    <property type="match status" value="1"/>
</dbReference>
<evidence type="ECO:0000313" key="1">
    <source>
        <dbReference type="EMBL" id="KAL2912720.1"/>
    </source>
</evidence>
<comment type="caution">
    <text evidence="1">The sequence shown here is derived from an EMBL/GenBank/DDBJ whole genome shotgun (WGS) entry which is preliminary data.</text>
</comment>
<accession>A0ABR4MZL1</accession>
<gene>
    <name evidence="1" type="ORF">HK105_207828</name>
</gene>
<dbReference type="EMBL" id="JADGIZ020000059">
    <property type="protein sequence ID" value="KAL2912720.1"/>
    <property type="molecule type" value="Genomic_DNA"/>
</dbReference>
<evidence type="ECO:0008006" key="3">
    <source>
        <dbReference type="Google" id="ProtNLM"/>
    </source>
</evidence>
<evidence type="ECO:0000313" key="2">
    <source>
        <dbReference type="Proteomes" id="UP001527925"/>
    </source>
</evidence>
<organism evidence="1 2">
    <name type="scientific">Polyrhizophydium stewartii</name>
    <dbReference type="NCBI Taxonomy" id="2732419"/>
    <lineage>
        <taxon>Eukaryota</taxon>
        <taxon>Fungi</taxon>
        <taxon>Fungi incertae sedis</taxon>
        <taxon>Chytridiomycota</taxon>
        <taxon>Chytridiomycota incertae sedis</taxon>
        <taxon>Chytridiomycetes</taxon>
        <taxon>Rhizophydiales</taxon>
        <taxon>Rhizophydiales incertae sedis</taxon>
        <taxon>Polyrhizophydium</taxon>
    </lineage>
</organism>